<dbReference type="Proteomes" id="UP000036780">
    <property type="component" value="Unassembled WGS sequence"/>
</dbReference>
<sequence>MSEEIKIAHGPIQKTITKLEMTTQQLNSDMTSGYVGENTLDMTKKLEELNHLLEDVLASYQVMLLEHGKSTMDAVDQFIESEQSIASSIQFIK</sequence>
<dbReference type="EMBL" id="LGTO01000007">
    <property type="protein sequence ID" value="KNE18976.1"/>
    <property type="molecule type" value="Genomic_DNA"/>
</dbReference>
<reference evidence="2" key="1">
    <citation type="submission" date="2015-07" db="EMBL/GenBank/DDBJ databases">
        <title>Fjat-10053 dsm26.</title>
        <authorList>
            <person name="Liu B."/>
            <person name="Wang J."/>
            <person name="Zhu Y."/>
            <person name="Liu G."/>
            <person name="Chen Q."/>
            <person name="Chen Z."/>
            <person name="Lan J."/>
            <person name="Che J."/>
            <person name="Ge C."/>
            <person name="Shi H."/>
            <person name="Pan Z."/>
            <person name="Liu X."/>
        </authorList>
    </citation>
    <scope>NUCLEOTIDE SEQUENCE [LARGE SCALE GENOMIC DNA]</scope>
    <source>
        <strain evidence="2">DSM 26</strain>
    </source>
</reference>
<dbReference type="AlphaFoldDB" id="A0A0L0QK81"/>
<dbReference type="GeneID" id="66871969"/>
<organism evidence="1 2">
    <name type="scientific">Virgibacillus pantothenticus</name>
    <dbReference type="NCBI Taxonomy" id="1473"/>
    <lineage>
        <taxon>Bacteria</taxon>
        <taxon>Bacillati</taxon>
        <taxon>Bacillota</taxon>
        <taxon>Bacilli</taxon>
        <taxon>Bacillales</taxon>
        <taxon>Bacillaceae</taxon>
        <taxon>Virgibacillus</taxon>
    </lineage>
</organism>
<protein>
    <submittedName>
        <fullName evidence="1">Uncharacterized protein</fullName>
    </submittedName>
</protein>
<evidence type="ECO:0000313" key="1">
    <source>
        <dbReference type="EMBL" id="KNE18976.1"/>
    </source>
</evidence>
<dbReference type="RefSeq" id="WP_050351473.1">
    <property type="nucleotide sequence ID" value="NZ_BOSN01000003.1"/>
</dbReference>
<keyword evidence="2" id="KW-1185">Reference proteome</keyword>
<dbReference type="OrthoDB" id="2706636at2"/>
<gene>
    <name evidence="1" type="ORF">AFK71_10385</name>
</gene>
<dbReference type="Pfam" id="PF17279">
    <property type="entry name" value="DUF5344"/>
    <property type="match status" value="1"/>
</dbReference>
<dbReference type="PATRIC" id="fig|1473.5.peg.584"/>
<dbReference type="InterPro" id="IPR046318">
    <property type="entry name" value="DUF5344"/>
</dbReference>
<name>A0A0L0QK81_VIRPA</name>
<proteinExistence type="predicted"/>
<accession>A0A0L0QK81</accession>
<comment type="caution">
    <text evidence="1">The sequence shown here is derived from an EMBL/GenBank/DDBJ whole genome shotgun (WGS) entry which is preliminary data.</text>
</comment>
<evidence type="ECO:0000313" key="2">
    <source>
        <dbReference type="Proteomes" id="UP000036780"/>
    </source>
</evidence>